<sequence length="287" mass="31892">MGTRITWHEKFMETAQQQLIQQLQEQHYQQYMAQVYAQQARAQGITPDGTAVPVTGPQDPEAGSPGGGAAAHAADPSLVGQMAKLKVTNEKEQNGDDTDVSDEEPGEDLPSNPAISPASMWTRQDCVDFKNEIKKAGEGIIKVGHGETVTVRVPTHEEGNSLFWEFATDYYDIGFGVLFEWTVSDTNEVSITVSESSDEEELDEEGMMNAEGGEGAGDVESGPRGRRRDPNKPHIDEIMPVYRRDSHESVYAGSHKYPGVGVYLLKFDNSYSLWRSKTLYYRVFYTK</sequence>
<evidence type="ECO:0000256" key="2">
    <source>
        <dbReference type="SAM" id="MobiDB-lite"/>
    </source>
</evidence>
<feature type="region of interest" description="Disordered" evidence="2">
    <location>
        <begin position="47"/>
        <end position="73"/>
    </location>
</feature>
<name>A0AA39HV42_9BILA</name>
<evidence type="ECO:0000259" key="3">
    <source>
        <dbReference type="PROSITE" id="PS50866"/>
    </source>
</evidence>
<dbReference type="SUPFAM" id="SSF101576">
    <property type="entry name" value="Supernatant protein factor (SPF), C-terminal domain"/>
    <property type="match status" value="1"/>
</dbReference>
<dbReference type="PANTHER" id="PTHR22973:SF12">
    <property type="entry name" value="LD35087P"/>
    <property type="match status" value="1"/>
</dbReference>
<dbReference type="InterPro" id="IPR036598">
    <property type="entry name" value="GOLD_dom_sf"/>
</dbReference>
<keyword evidence="1" id="KW-0007">Acetylation</keyword>
<proteinExistence type="predicted"/>
<feature type="compositionally biased region" description="Acidic residues" evidence="2">
    <location>
        <begin position="196"/>
        <end position="206"/>
    </location>
</feature>
<gene>
    <name evidence="4" type="ORF">QR680_005651</name>
</gene>
<dbReference type="InterPro" id="IPR052269">
    <property type="entry name" value="Golgi-PI4KB_interaction"/>
</dbReference>
<dbReference type="FunFam" id="2.60.120.680:FF:000011">
    <property type="entry name" value="Predicted protein"/>
    <property type="match status" value="1"/>
</dbReference>
<dbReference type="PROSITE" id="PS50866">
    <property type="entry name" value="GOLD"/>
    <property type="match status" value="1"/>
</dbReference>
<accession>A0AA39HV42</accession>
<feature type="domain" description="GOLD" evidence="3">
    <location>
        <begin position="124"/>
        <end position="285"/>
    </location>
</feature>
<dbReference type="Pfam" id="PF13897">
    <property type="entry name" value="GOLD_2"/>
    <property type="match status" value="1"/>
</dbReference>
<keyword evidence="5" id="KW-1185">Reference proteome</keyword>
<dbReference type="Gene3D" id="2.60.120.680">
    <property type="entry name" value="GOLD domain"/>
    <property type="match status" value="1"/>
</dbReference>
<feature type="compositionally biased region" description="Acidic residues" evidence="2">
    <location>
        <begin position="95"/>
        <end position="107"/>
    </location>
</feature>
<organism evidence="4 5">
    <name type="scientific">Steinernema hermaphroditum</name>
    <dbReference type="NCBI Taxonomy" id="289476"/>
    <lineage>
        <taxon>Eukaryota</taxon>
        <taxon>Metazoa</taxon>
        <taxon>Ecdysozoa</taxon>
        <taxon>Nematoda</taxon>
        <taxon>Chromadorea</taxon>
        <taxon>Rhabditida</taxon>
        <taxon>Tylenchina</taxon>
        <taxon>Panagrolaimomorpha</taxon>
        <taxon>Strongyloidoidea</taxon>
        <taxon>Steinernematidae</taxon>
        <taxon>Steinernema</taxon>
    </lineage>
</organism>
<reference evidence="4" key="1">
    <citation type="submission" date="2023-06" db="EMBL/GenBank/DDBJ databases">
        <title>Genomic analysis of the entomopathogenic nematode Steinernema hermaphroditum.</title>
        <authorList>
            <person name="Schwarz E.M."/>
            <person name="Heppert J.K."/>
            <person name="Baniya A."/>
            <person name="Schwartz H.T."/>
            <person name="Tan C.-H."/>
            <person name="Antoshechkin I."/>
            <person name="Sternberg P.W."/>
            <person name="Goodrich-Blair H."/>
            <person name="Dillman A.R."/>
        </authorList>
    </citation>
    <scope>NUCLEOTIDE SEQUENCE</scope>
    <source>
        <strain evidence="4">PS9179</strain>
        <tissue evidence="4">Whole animal</tissue>
    </source>
</reference>
<dbReference type="PANTHER" id="PTHR22973">
    <property type="entry name" value="LD35087P"/>
    <property type="match status" value="1"/>
</dbReference>
<evidence type="ECO:0000313" key="5">
    <source>
        <dbReference type="Proteomes" id="UP001175271"/>
    </source>
</evidence>
<dbReference type="InterPro" id="IPR009038">
    <property type="entry name" value="GOLD_dom"/>
</dbReference>
<protein>
    <recommendedName>
        <fullName evidence="3">GOLD domain-containing protein</fullName>
    </recommendedName>
</protein>
<evidence type="ECO:0000313" key="4">
    <source>
        <dbReference type="EMBL" id="KAK0411432.1"/>
    </source>
</evidence>
<comment type="caution">
    <text evidence="4">The sequence shown here is derived from an EMBL/GenBank/DDBJ whole genome shotgun (WGS) entry which is preliminary data.</text>
</comment>
<dbReference type="AlphaFoldDB" id="A0AA39HV42"/>
<dbReference type="GO" id="GO:0000139">
    <property type="term" value="C:Golgi membrane"/>
    <property type="evidence" value="ECO:0007669"/>
    <property type="project" value="TreeGrafter"/>
</dbReference>
<dbReference type="Proteomes" id="UP001175271">
    <property type="component" value="Unassembled WGS sequence"/>
</dbReference>
<feature type="region of interest" description="Disordered" evidence="2">
    <location>
        <begin position="89"/>
        <end position="118"/>
    </location>
</feature>
<feature type="region of interest" description="Disordered" evidence="2">
    <location>
        <begin position="193"/>
        <end position="236"/>
    </location>
</feature>
<dbReference type="EMBL" id="JAUCMV010000003">
    <property type="protein sequence ID" value="KAK0411432.1"/>
    <property type="molecule type" value="Genomic_DNA"/>
</dbReference>
<evidence type="ECO:0000256" key="1">
    <source>
        <dbReference type="ARBA" id="ARBA00022990"/>
    </source>
</evidence>